<proteinExistence type="predicted"/>
<organism evidence="2 3">
    <name type="scientific">Handroanthus impetiginosus</name>
    <dbReference type="NCBI Taxonomy" id="429701"/>
    <lineage>
        <taxon>Eukaryota</taxon>
        <taxon>Viridiplantae</taxon>
        <taxon>Streptophyta</taxon>
        <taxon>Embryophyta</taxon>
        <taxon>Tracheophyta</taxon>
        <taxon>Spermatophyta</taxon>
        <taxon>Magnoliopsida</taxon>
        <taxon>eudicotyledons</taxon>
        <taxon>Gunneridae</taxon>
        <taxon>Pentapetalae</taxon>
        <taxon>asterids</taxon>
        <taxon>lamiids</taxon>
        <taxon>Lamiales</taxon>
        <taxon>Bignoniaceae</taxon>
        <taxon>Crescentiina</taxon>
        <taxon>Tabebuia alliance</taxon>
        <taxon>Handroanthus</taxon>
    </lineage>
</organism>
<dbReference type="AlphaFoldDB" id="A0A2G9G5G9"/>
<dbReference type="Proteomes" id="UP000231279">
    <property type="component" value="Unassembled WGS sequence"/>
</dbReference>
<keyword evidence="1" id="KW-0472">Membrane</keyword>
<gene>
    <name evidence="2" type="ORF">CDL12_27112</name>
</gene>
<keyword evidence="3" id="KW-1185">Reference proteome</keyword>
<dbReference type="EMBL" id="NKXS01007002">
    <property type="protein sequence ID" value="PIN00385.1"/>
    <property type="molecule type" value="Genomic_DNA"/>
</dbReference>
<comment type="caution">
    <text evidence="2">The sequence shown here is derived from an EMBL/GenBank/DDBJ whole genome shotgun (WGS) entry which is preliminary data.</text>
</comment>
<feature type="transmembrane region" description="Helical" evidence="1">
    <location>
        <begin position="16"/>
        <end position="35"/>
    </location>
</feature>
<evidence type="ECO:0000313" key="3">
    <source>
        <dbReference type="Proteomes" id="UP000231279"/>
    </source>
</evidence>
<sequence>MVLAVRLAAEKVEEGMATALLVVVIRVGSIVVVSMEEEKFVNGVAAANHMGIAMEMVVILLALAALLPRKPKLIKTVEPKHKSGIESNSCMAINI</sequence>
<evidence type="ECO:0000256" key="1">
    <source>
        <dbReference type="SAM" id="Phobius"/>
    </source>
</evidence>
<protein>
    <submittedName>
        <fullName evidence="2">Uncharacterized protein</fullName>
    </submittedName>
</protein>
<accession>A0A2G9G5G9</accession>
<keyword evidence="1" id="KW-0812">Transmembrane</keyword>
<reference evidence="3" key="1">
    <citation type="journal article" date="2018" name="Gigascience">
        <title>Genome assembly of the Pink Ipe (Handroanthus impetiginosus, Bignoniaceae), a highly valued, ecologically keystone Neotropical timber forest tree.</title>
        <authorList>
            <person name="Silva-Junior O.B."/>
            <person name="Grattapaglia D."/>
            <person name="Novaes E."/>
            <person name="Collevatti R.G."/>
        </authorList>
    </citation>
    <scope>NUCLEOTIDE SEQUENCE [LARGE SCALE GENOMIC DNA]</scope>
    <source>
        <strain evidence="3">cv. UFG-1</strain>
    </source>
</reference>
<keyword evidence="1" id="KW-1133">Transmembrane helix</keyword>
<feature type="transmembrane region" description="Helical" evidence="1">
    <location>
        <begin position="47"/>
        <end position="67"/>
    </location>
</feature>
<evidence type="ECO:0000313" key="2">
    <source>
        <dbReference type="EMBL" id="PIN00385.1"/>
    </source>
</evidence>
<name>A0A2G9G5G9_9LAMI</name>